<feature type="compositionally biased region" description="Acidic residues" evidence="1">
    <location>
        <begin position="25"/>
        <end position="39"/>
    </location>
</feature>
<feature type="compositionally biased region" description="Polar residues" evidence="1">
    <location>
        <begin position="86"/>
        <end position="95"/>
    </location>
</feature>
<reference evidence="2" key="1">
    <citation type="submission" date="2015-11" db="EMBL/GenBank/DDBJ databases">
        <title>De novo transcriptome assembly of four potential Pierce s Disease insect vectors from Arizona vineyards.</title>
        <authorList>
            <person name="Tassone E.E."/>
        </authorList>
    </citation>
    <scope>NUCLEOTIDE SEQUENCE</scope>
</reference>
<feature type="non-terminal residue" evidence="2">
    <location>
        <position position="178"/>
    </location>
</feature>
<evidence type="ECO:0000256" key="1">
    <source>
        <dbReference type="SAM" id="MobiDB-lite"/>
    </source>
</evidence>
<dbReference type="AlphaFoldDB" id="A0A1B6LBU3"/>
<feature type="compositionally biased region" description="Basic and acidic residues" evidence="1">
    <location>
        <begin position="40"/>
        <end position="55"/>
    </location>
</feature>
<name>A0A1B6LBU3_9HEMI</name>
<accession>A0A1B6LBU3</accession>
<gene>
    <name evidence="2" type="ORF">g.19487</name>
</gene>
<sequence>STHHQSIMDKSFNSWRKPETNDSNSENDSDIIDDSTSESESDKIVSDSEADESRSSRLSNAIVPPSQKRSISDIIVPASDEDETSSDVSFNSASKIDTRKRESSSNKQISATSIHGVHNSVEDRFKNPSLRSRNPRLIDSDEDGLSEDLAEHSRNKNPSLKLRKPRIIDSDEETLSEN</sequence>
<feature type="non-terminal residue" evidence="2">
    <location>
        <position position="1"/>
    </location>
</feature>
<evidence type="ECO:0000313" key="2">
    <source>
        <dbReference type="EMBL" id="JAT21150.1"/>
    </source>
</evidence>
<organism evidence="2">
    <name type="scientific">Graphocephala atropunctata</name>
    <dbReference type="NCBI Taxonomy" id="36148"/>
    <lineage>
        <taxon>Eukaryota</taxon>
        <taxon>Metazoa</taxon>
        <taxon>Ecdysozoa</taxon>
        <taxon>Arthropoda</taxon>
        <taxon>Hexapoda</taxon>
        <taxon>Insecta</taxon>
        <taxon>Pterygota</taxon>
        <taxon>Neoptera</taxon>
        <taxon>Paraneoptera</taxon>
        <taxon>Hemiptera</taxon>
        <taxon>Auchenorrhyncha</taxon>
        <taxon>Membracoidea</taxon>
        <taxon>Cicadellidae</taxon>
        <taxon>Cicadellinae</taxon>
        <taxon>Cicadellini</taxon>
        <taxon>Graphocephala</taxon>
    </lineage>
</organism>
<protein>
    <submittedName>
        <fullName evidence="2">Uncharacterized protein</fullName>
    </submittedName>
</protein>
<proteinExistence type="predicted"/>
<feature type="region of interest" description="Disordered" evidence="1">
    <location>
        <begin position="1"/>
        <end position="178"/>
    </location>
</feature>
<dbReference type="EMBL" id="GEBQ01018827">
    <property type="protein sequence ID" value="JAT21150.1"/>
    <property type="molecule type" value="Transcribed_RNA"/>
</dbReference>